<reference evidence="2 3" key="1">
    <citation type="journal article" date="2014" name="Genome Announc.">
        <title>Genome Sequence and Methylome of Soil Bacterium Gemmatirosa kalamazoonensis KBS708T, a Member of the Rarely Cultivated Gemmatimonadetes Phylum.</title>
        <authorList>
            <person name="Debruyn J.M."/>
            <person name="Radosevich M."/>
            <person name="Wommack K.E."/>
            <person name="Polson S.W."/>
            <person name="Hauser L.J."/>
            <person name="Fawaz M.N."/>
            <person name="Korlach J."/>
            <person name="Tsai Y.C."/>
        </authorList>
    </citation>
    <scope>NUCLEOTIDE SEQUENCE [LARGE SCALE GENOMIC DNA]</scope>
    <source>
        <strain evidence="2 3">KBS708</strain>
    </source>
</reference>
<dbReference type="HOGENOM" id="CLU_1523032_0_0_0"/>
<protein>
    <submittedName>
        <fullName evidence="2">Methyltransferase type 12</fullName>
    </submittedName>
</protein>
<dbReference type="EMBL" id="CP007128">
    <property type="protein sequence ID" value="AHG88739.1"/>
    <property type="molecule type" value="Genomic_DNA"/>
</dbReference>
<keyword evidence="2" id="KW-0489">Methyltransferase</keyword>
<dbReference type="SUPFAM" id="SSF53335">
    <property type="entry name" value="S-adenosyl-L-methionine-dependent methyltransferases"/>
    <property type="match status" value="1"/>
</dbReference>
<proteinExistence type="predicted"/>
<sequence>MVVTHLGPYIAYVNVHDAVALIAPAIHMPGGTWADLGAGGGTFTRALVRLLGPGTTVHAVDRDAGAMAALRVPGISTHVADFADEEAWRALALPPLDGILLANALHFVRDQRALLARVAAALAPNGRLVVVEYEGRAPSRWVPYPVGMERLGELVSGALTAPVRVGARRSAYGGSMYAAWAEPVPREGG</sequence>
<dbReference type="InParanoid" id="W0RCD2"/>
<evidence type="ECO:0000313" key="3">
    <source>
        <dbReference type="Proteomes" id="UP000019151"/>
    </source>
</evidence>
<keyword evidence="3" id="KW-1185">Reference proteome</keyword>
<dbReference type="STRING" id="861299.J421_1202"/>
<name>W0RCD2_9BACT</name>
<evidence type="ECO:0000259" key="1">
    <source>
        <dbReference type="Pfam" id="PF08242"/>
    </source>
</evidence>
<organism evidence="2 3">
    <name type="scientific">Gemmatirosa kalamazoonensis</name>
    <dbReference type="NCBI Taxonomy" id="861299"/>
    <lineage>
        <taxon>Bacteria</taxon>
        <taxon>Pseudomonadati</taxon>
        <taxon>Gemmatimonadota</taxon>
        <taxon>Gemmatimonadia</taxon>
        <taxon>Gemmatimonadales</taxon>
        <taxon>Gemmatimonadaceae</taxon>
        <taxon>Gemmatirosa</taxon>
    </lineage>
</organism>
<gene>
    <name evidence="2" type="ORF">J421_1202</name>
</gene>
<dbReference type="eggNOG" id="COG2226">
    <property type="taxonomic scope" value="Bacteria"/>
</dbReference>
<evidence type="ECO:0000313" key="2">
    <source>
        <dbReference type="EMBL" id="AHG88739.1"/>
    </source>
</evidence>
<dbReference type="AlphaFoldDB" id="W0RCD2"/>
<dbReference type="Proteomes" id="UP000019151">
    <property type="component" value="Chromosome"/>
</dbReference>
<dbReference type="GO" id="GO:0008168">
    <property type="term" value="F:methyltransferase activity"/>
    <property type="evidence" value="ECO:0007669"/>
    <property type="project" value="UniProtKB-KW"/>
</dbReference>
<dbReference type="KEGG" id="gba:J421_1202"/>
<dbReference type="PANTHER" id="PTHR43861">
    <property type="entry name" value="TRANS-ACONITATE 2-METHYLTRANSFERASE-RELATED"/>
    <property type="match status" value="1"/>
</dbReference>
<dbReference type="CDD" id="cd02440">
    <property type="entry name" value="AdoMet_MTases"/>
    <property type="match status" value="1"/>
</dbReference>
<dbReference type="Gene3D" id="3.40.50.150">
    <property type="entry name" value="Vaccinia Virus protein VP39"/>
    <property type="match status" value="1"/>
</dbReference>
<dbReference type="GO" id="GO:0032259">
    <property type="term" value="P:methylation"/>
    <property type="evidence" value="ECO:0007669"/>
    <property type="project" value="UniProtKB-KW"/>
</dbReference>
<dbReference type="Pfam" id="PF08242">
    <property type="entry name" value="Methyltransf_12"/>
    <property type="match status" value="1"/>
</dbReference>
<keyword evidence="2" id="KW-0808">Transferase</keyword>
<accession>W0RCD2</accession>
<dbReference type="InterPro" id="IPR029063">
    <property type="entry name" value="SAM-dependent_MTases_sf"/>
</dbReference>
<feature type="domain" description="Methyltransferase type 12" evidence="1">
    <location>
        <begin position="35"/>
        <end position="128"/>
    </location>
</feature>
<dbReference type="InterPro" id="IPR013217">
    <property type="entry name" value="Methyltransf_12"/>
</dbReference>